<sequence>MISVQKEAKRIAIIGHKFIPSRDGGVEVVVSNLAPHLAEAGYKVTCYNRTSKEARKLRRQGNLAREYRGVRLIWTPTVDRRGLAAVSSSVLATIMAAFSRFDLVHFHAEGPCVFCWLPRLMGKKVVVTVHGLDHKRQKWGKFASAYILRGEKAAVRHAHSIIVLNTSMQEYFLREYGRDTVLIPNGVEPAEIRPAREIIEQFGLVSRGYILFVGRLDPGKGIHYLIDAYRKLHTDKKLVIAGGSSDTDDYVKQLHEMAGDTPSIIFTGFLQGPVLEELYSNAHLYVLPSDHEGMPLSLLEAMNYGCCCVTSDIRECTAVMNGCGLTFPRGNAEALRETLQNLCDHPDQAEAYRSEAREVISSKYTWQEIAEQTDRLYRRLLDG</sequence>
<keyword evidence="2" id="KW-1185">Reference proteome</keyword>
<organism evidence="1 2">
    <name type="scientific">Aristaeella hokkaidonensis</name>
    <dbReference type="NCBI Taxonomy" id="3046382"/>
    <lineage>
        <taxon>Bacteria</taxon>
        <taxon>Bacillati</taxon>
        <taxon>Bacillota</taxon>
        <taxon>Clostridia</taxon>
        <taxon>Eubacteriales</taxon>
        <taxon>Aristaeellaceae</taxon>
        <taxon>Aristaeella</taxon>
    </lineage>
</organism>
<name>A0AC61N3D7_9FIRM</name>
<evidence type="ECO:0000313" key="2">
    <source>
        <dbReference type="Proteomes" id="UP000682782"/>
    </source>
</evidence>
<reference evidence="1" key="1">
    <citation type="submission" date="2021-01" db="EMBL/GenBank/DDBJ databases">
        <title>Complete genome sequence of Clostridiales bacterium R-7.</title>
        <authorList>
            <person name="Mahoney-Kurpe S.C."/>
            <person name="Palevich N."/>
            <person name="Koike S."/>
            <person name="Moon C.D."/>
            <person name="Attwood G.T."/>
        </authorList>
    </citation>
    <scope>NUCLEOTIDE SEQUENCE</scope>
    <source>
        <strain evidence="1">R-7</strain>
    </source>
</reference>
<gene>
    <name evidence="1" type="ORF">JYE49_08105</name>
</gene>
<dbReference type="EMBL" id="CP068393">
    <property type="protein sequence ID" value="QUC65851.1"/>
    <property type="molecule type" value="Genomic_DNA"/>
</dbReference>
<evidence type="ECO:0000313" key="1">
    <source>
        <dbReference type="EMBL" id="QUC65851.1"/>
    </source>
</evidence>
<dbReference type="Proteomes" id="UP000682782">
    <property type="component" value="Chromosome"/>
</dbReference>
<accession>A0AC61N3D7</accession>
<proteinExistence type="predicted"/>
<protein>
    <submittedName>
        <fullName evidence="1">Glycosyltransferase family 4 protein</fullName>
    </submittedName>
</protein>